<dbReference type="GO" id="GO:0005634">
    <property type="term" value="C:nucleus"/>
    <property type="evidence" value="ECO:0007669"/>
    <property type="project" value="UniProtKB-SubCell"/>
</dbReference>
<feature type="region of interest" description="Disordered" evidence="7">
    <location>
        <begin position="867"/>
        <end position="887"/>
    </location>
</feature>
<evidence type="ECO:0000256" key="7">
    <source>
        <dbReference type="SAM" id="MobiDB-lite"/>
    </source>
</evidence>
<feature type="compositionally biased region" description="Polar residues" evidence="7">
    <location>
        <begin position="736"/>
        <end position="757"/>
    </location>
</feature>
<proteinExistence type="predicted"/>
<evidence type="ECO:0000256" key="6">
    <source>
        <dbReference type="ARBA" id="ARBA00023242"/>
    </source>
</evidence>
<comment type="subcellular location">
    <subcellularLocation>
        <location evidence="1">Nucleus</location>
    </subcellularLocation>
</comment>
<dbReference type="PANTHER" id="PTHR13964:SF37">
    <property type="entry name" value="AT-RICH INTERACTIVE DOMAIN-CONTAINING PROTEIN 5B"/>
    <property type="match status" value="1"/>
</dbReference>
<evidence type="ECO:0000313" key="9">
    <source>
        <dbReference type="EMBL" id="KAK7902067.1"/>
    </source>
</evidence>
<evidence type="ECO:0000259" key="8">
    <source>
        <dbReference type="PROSITE" id="PS51011"/>
    </source>
</evidence>
<keyword evidence="4" id="KW-0010">Activator</keyword>
<sequence>MEPNSLKWVGSSCGLHGPYIFYKAFKFHQEAKTRILSLGDFFFVRCKPEEPICIAELQLLWEERTSKQLLSSSKLYFLPEDTPQGRTVTHGEHEVIAVTEKVIVRLQDLVKWAVPDSSVWGHGLKVEPLKPAVLQKLGTNGRREALHRYRESTWTSGLNFKDVQRERAKLGQEEDGRKPSSLLIDHTVLALGGIAAPGGDTRILYCRDTFEHPSLLHNESICDQFAPNLKGRPRKKKLSVSQRRESQSQTQGQGSSGPCQVSTAAAVQGLSVTENKVPIKVKPSCKVVPNGKIPPVPKHKANNLSKKCATEEKERVKEREKDKEKEKEKGEEMEVKVKEEQEERREEEEELSEEGRAEEQAFLVELYKYMKERDTPIERIPFLGFKQINLWTMFHAAQKLGGYELITVRRQWKHVYDELGGNPSSTSAATCTRRHYERLLLPYERHIKGEQDKPLPVTKPRKQEGGPEKAPGPKLKALVPKKPKNLNNLKLGSKKERGDVTKGQEQSQDLSSKEELHNRCVLNPDEPIVIEEEELHLTLKEETLSVEQASLLCPKEPDYRSHHSGRPLLTVPCPPPEWRQISEALQAKLTCEQQTEGLFIHKNPYLPHRWDHHKPVSHIALPETTSRVKDSLESHGGRVGKVLPMCKQLDRQSADSSSEEDYSVSKKECAAYKTSQGVMSPLAKKKLLSQVCESKTFAFSLQPPLPQSLLPTRHSPFLKGTQKREKRTQDIGRVQTHAQSIKTQHTSSQADRSSSGELSEAFNRSGRHIPPQVNTPWQPYLPQAQSQDDPDKLVHQSASGQSRSYTRDCYSSPHLNSLYRQTETCLSQDRISGFTNGEGRREQYSREREASHSFICIEPEGLAYRSHYSERSQNSRETDDEPRDFSISKQRLSAVSKSSFCSLSYPVIHQSLESHPKACRVSPMTVSPSKQTSETQQSFPSPKTLSESSPNKPTAARRSDPEELKAAEPAHAVHLNNHIPEGHPATTYPVPHAAMYSGLYAPGSVVSASAPDGLQQHPGLQYLKSQSAVSPLVPPLAFHSMMLHRQLLAASPSAHAFYRHPGGAALYGDLLHHLYPLSTLPPPQLSSVHPSTRL</sequence>
<organism evidence="9 10">
    <name type="scientific">Mugilogobius chulae</name>
    <name type="common">yellowstripe goby</name>
    <dbReference type="NCBI Taxonomy" id="88201"/>
    <lineage>
        <taxon>Eukaryota</taxon>
        <taxon>Metazoa</taxon>
        <taxon>Chordata</taxon>
        <taxon>Craniata</taxon>
        <taxon>Vertebrata</taxon>
        <taxon>Euteleostomi</taxon>
        <taxon>Actinopterygii</taxon>
        <taxon>Neopterygii</taxon>
        <taxon>Teleostei</taxon>
        <taxon>Neoteleostei</taxon>
        <taxon>Acanthomorphata</taxon>
        <taxon>Gobiaria</taxon>
        <taxon>Gobiiformes</taxon>
        <taxon>Gobioidei</taxon>
        <taxon>Gobiidae</taxon>
        <taxon>Gobionellinae</taxon>
        <taxon>Mugilogobius</taxon>
    </lineage>
</organism>
<feature type="compositionally biased region" description="Basic and acidic residues" evidence="7">
    <location>
        <begin position="867"/>
        <end position="877"/>
    </location>
</feature>
<evidence type="ECO:0000313" key="10">
    <source>
        <dbReference type="Proteomes" id="UP001460270"/>
    </source>
</evidence>
<dbReference type="InterPro" id="IPR051232">
    <property type="entry name" value="ARID/SWI1_ChromRemod"/>
</dbReference>
<keyword evidence="5" id="KW-0804">Transcription</keyword>
<evidence type="ECO:0000256" key="3">
    <source>
        <dbReference type="ARBA" id="ARBA00023125"/>
    </source>
</evidence>
<dbReference type="AlphaFoldDB" id="A0AAW0NPX2"/>
<feature type="region of interest" description="Disordered" evidence="7">
    <location>
        <begin position="286"/>
        <end position="356"/>
    </location>
</feature>
<evidence type="ECO:0000256" key="4">
    <source>
        <dbReference type="ARBA" id="ARBA00023159"/>
    </source>
</evidence>
<dbReference type="PROSITE" id="PS51011">
    <property type="entry name" value="ARID"/>
    <property type="match status" value="1"/>
</dbReference>
<gene>
    <name evidence="9" type="ORF">WMY93_018836</name>
</gene>
<evidence type="ECO:0000256" key="2">
    <source>
        <dbReference type="ARBA" id="ARBA00023015"/>
    </source>
</evidence>
<dbReference type="Pfam" id="PF01388">
    <property type="entry name" value="ARID"/>
    <property type="match status" value="1"/>
</dbReference>
<feature type="compositionally biased region" description="Low complexity" evidence="7">
    <location>
        <begin position="247"/>
        <end position="260"/>
    </location>
</feature>
<feature type="domain" description="ARID" evidence="8">
    <location>
        <begin position="356"/>
        <end position="448"/>
    </location>
</feature>
<feature type="compositionally biased region" description="Polar residues" evidence="7">
    <location>
        <begin position="924"/>
        <end position="952"/>
    </location>
</feature>
<dbReference type="FunFam" id="1.10.150.60:FF:000004">
    <property type="entry name" value="AT-rich interactive domain-containing protein 5B"/>
    <property type="match status" value="1"/>
</dbReference>
<name>A0AAW0NPX2_9GOBI</name>
<feature type="region of interest" description="Disordered" evidence="7">
    <location>
        <begin position="919"/>
        <end position="966"/>
    </location>
</feature>
<dbReference type="Proteomes" id="UP001460270">
    <property type="component" value="Unassembled WGS sequence"/>
</dbReference>
<dbReference type="CDD" id="cd16869">
    <property type="entry name" value="ARID_ARID5"/>
    <property type="match status" value="1"/>
</dbReference>
<feature type="compositionally biased region" description="Polar residues" evidence="7">
    <location>
        <begin position="772"/>
        <end position="787"/>
    </location>
</feature>
<evidence type="ECO:0000256" key="5">
    <source>
        <dbReference type="ARBA" id="ARBA00023163"/>
    </source>
</evidence>
<dbReference type="InterPro" id="IPR036431">
    <property type="entry name" value="ARID_dom_sf"/>
</dbReference>
<protein>
    <recommendedName>
        <fullName evidence="8">ARID domain-containing protein</fullName>
    </recommendedName>
</protein>
<accession>A0AAW0NPX2</accession>
<keyword evidence="3" id="KW-0238">DNA-binding</keyword>
<comment type="caution">
    <text evidence="9">The sequence shown here is derived from an EMBL/GenBank/DDBJ whole genome shotgun (WGS) entry which is preliminary data.</text>
</comment>
<keyword evidence="10" id="KW-1185">Reference proteome</keyword>
<reference evidence="10" key="1">
    <citation type="submission" date="2024-04" db="EMBL/GenBank/DDBJ databases">
        <title>Salinicola lusitanus LLJ914,a marine bacterium isolated from the Okinawa Trough.</title>
        <authorList>
            <person name="Li J."/>
        </authorList>
    </citation>
    <scope>NUCLEOTIDE SEQUENCE [LARGE SCALE GENOMIC DNA]</scope>
</reference>
<feature type="region of interest" description="Disordered" evidence="7">
    <location>
        <begin position="226"/>
        <end position="262"/>
    </location>
</feature>
<keyword evidence="2" id="KW-0805">Transcription regulation</keyword>
<dbReference type="GO" id="GO:0006357">
    <property type="term" value="P:regulation of transcription by RNA polymerase II"/>
    <property type="evidence" value="ECO:0007669"/>
    <property type="project" value="TreeGrafter"/>
</dbReference>
<dbReference type="SUPFAM" id="SSF46774">
    <property type="entry name" value="ARID-like"/>
    <property type="match status" value="1"/>
</dbReference>
<evidence type="ECO:0000256" key="1">
    <source>
        <dbReference type="ARBA" id="ARBA00004123"/>
    </source>
</evidence>
<dbReference type="EMBL" id="JBBPFD010000013">
    <property type="protein sequence ID" value="KAK7902067.1"/>
    <property type="molecule type" value="Genomic_DNA"/>
</dbReference>
<feature type="region of interest" description="Disordered" evidence="7">
    <location>
        <begin position="449"/>
        <end position="515"/>
    </location>
</feature>
<feature type="compositionally biased region" description="Basic and acidic residues" evidence="7">
    <location>
        <begin position="308"/>
        <end position="344"/>
    </location>
</feature>
<dbReference type="SMART" id="SM00501">
    <property type="entry name" value="BRIGHT"/>
    <property type="match status" value="1"/>
</dbReference>
<dbReference type="SMART" id="SM01014">
    <property type="entry name" value="ARID"/>
    <property type="match status" value="1"/>
</dbReference>
<dbReference type="InterPro" id="IPR001606">
    <property type="entry name" value="ARID_dom"/>
</dbReference>
<dbReference type="PANTHER" id="PTHR13964">
    <property type="entry name" value="RBP-RELATED"/>
    <property type="match status" value="1"/>
</dbReference>
<dbReference type="GO" id="GO:0000976">
    <property type="term" value="F:transcription cis-regulatory region binding"/>
    <property type="evidence" value="ECO:0007669"/>
    <property type="project" value="TreeGrafter"/>
</dbReference>
<feature type="compositionally biased region" description="Basic and acidic residues" evidence="7">
    <location>
        <begin position="957"/>
        <end position="966"/>
    </location>
</feature>
<keyword evidence="6" id="KW-0539">Nucleus</keyword>
<feature type="compositionally biased region" description="Basic and acidic residues" evidence="7">
    <location>
        <begin position="493"/>
        <end position="502"/>
    </location>
</feature>
<dbReference type="Gene3D" id="1.10.150.60">
    <property type="entry name" value="ARID DNA-binding domain"/>
    <property type="match status" value="1"/>
</dbReference>
<feature type="region of interest" description="Disordered" evidence="7">
    <location>
        <begin position="703"/>
        <end position="807"/>
    </location>
</feature>